<feature type="coiled-coil region" evidence="3">
    <location>
        <begin position="51"/>
        <end position="124"/>
    </location>
</feature>
<gene>
    <name evidence="4" type="ORF">HMPREF1981_02236</name>
</gene>
<organism evidence="4 5">
    <name type="scientific">Bacteroides pyogenes F0041</name>
    <dbReference type="NCBI Taxonomy" id="1321819"/>
    <lineage>
        <taxon>Bacteria</taxon>
        <taxon>Pseudomonadati</taxon>
        <taxon>Bacteroidota</taxon>
        <taxon>Bacteroidia</taxon>
        <taxon>Bacteroidales</taxon>
        <taxon>Bacteroidaceae</taxon>
        <taxon>Bacteroides</taxon>
    </lineage>
</organism>
<protein>
    <submittedName>
        <fullName evidence="4">Outer membrane protein</fullName>
    </submittedName>
</protein>
<sequence length="183" mass="21084">MKLKITQINYRTMLKKITIFILLALPMSVFAQNLKFGHINAQEIITVMPEFTKAQNDLQALEKQLTDELKRTQEEFNKKYQEFQQAISKDSLPANIAERRQKELQDMAQRQEQFQQDAAQQMQKAQADMMAPIYKKLDDAIKAVGVSEGVIYIFDLARTSIPYINESQSINLTNKVKAQLGIK</sequence>
<dbReference type="GO" id="GO:0051082">
    <property type="term" value="F:unfolded protein binding"/>
    <property type="evidence" value="ECO:0007669"/>
    <property type="project" value="InterPro"/>
</dbReference>
<dbReference type="PANTHER" id="PTHR35089:SF1">
    <property type="entry name" value="CHAPERONE PROTEIN SKP"/>
    <property type="match status" value="1"/>
</dbReference>
<evidence type="ECO:0000313" key="5">
    <source>
        <dbReference type="Proteomes" id="UP000016496"/>
    </source>
</evidence>
<evidence type="ECO:0000256" key="3">
    <source>
        <dbReference type="SAM" id="Coils"/>
    </source>
</evidence>
<dbReference type="PATRIC" id="fig|1321819.3.peg.2067"/>
<dbReference type="GO" id="GO:0050821">
    <property type="term" value="P:protein stabilization"/>
    <property type="evidence" value="ECO:0007669"/>
    <property type="project" value="TreeGrafter"/>
</dbReference>
<keyword evidence="3" id="KW-0175">Coiled coil</keyword>
<dbReference type="InterPro" id="IPR024930">
    <property type="entry name" value="Skp_dom_sf"/>
</dbReference>
<comment type="similarity">
    <text evidence="1">Belongs to the Skp family.</text>
</comment>
<keyword evidence="2" id="KW-0732">Signal</keyword>
<dbReference type="Proteomes" id="UP000016496">
    <property type="component" value="Unassembled WGS sequence"/>
</dbReference>
<dbReference type="EMBL" id="AWSV01000116">
    <property type="protein sequence ID" value="ERI84760.1"/>
    <property type="molecule type" value="Genomic_DNA"/>
</dbReference>
<comment type="caution">
    <text evidence="4">The sequence shown here is derived from an EMBL/GenBank/DDBJ whole genome shotgun (WGS) entry which is preliminary data.</text>
</comment>
<proteinExistence type="inferred from homology"/>
<accession>U2CJQ0</accession>
<dbReference type="InterPro" id="IPR005632">
    <property type="entry name" value="Chaperone_Skp"/>
</dbReference>
<dbReference type="PANTHER" id="PTHR35089">
    <property type="entry name" value="CHAPERONE PROTEIN SKP"/>
    <property type="match status" value="1"/>
</dbReference>
<dbReference type="SMART" id="SM00935">
    <property type="entry name" value="OmpH"/>
    <property type="match status" value="1"/>
</dbReference>
<dbReference type="GO" id="GO:0005829">
    <property type="term" value="C:cytosol"/>
    <property type="evidence" value="ECO:0007669"/>
    <property type="project" value="TreeGrafter"/>
</dbReference>
<evidence type="ECO:0000256" key="1">
    <source>
        <dbReference type="ARBA" id="ARBA00009091"/>
    </source>
</evidence>
<evidence type="ECO:0000256" key="2">
    <source>
        <dbReference type="ARBA" id="ARBA00022729"/>
    </source>
</evidence>
<dbReference type="Gene3D" id="3.30.910.20">
    <property type="entry name" value="Skp domain"/>
    <property type="match status" value="1"/>
</dbReference>
<reference evidence="4 5" key="1">
    <citation type="submission" date="2013-08" db="EMBL/GenBank/DDBJ databases">
        <authorList>
            <person name="Weinstock G."/>
            <person name="Sodergren E."/>
            <person name="Wylie T."/>
            <person name="Fulton L."/>
            <person name="Fulton R."/>
            <person name="Fronick C."/>
            <person name="O'Laughlin M."/>
            <person name="Godfrey J."/>
            <person name="Miner T."/>
            <person name="Herter B."/>
            <person name="Appelbaum E."/>
            <person name="Cordes M."/>
            <person name="Lek S."/>
            <person name="Wollam A."/>
            <person name="Pepin K.H."/>
            <person name="Palsikar V.B."/>
            <person name="Mitreva M."/>
            <person name="Wilson R.K."/>
        </authorList>
    </citation>
    <scope>NUCLEOTIDE SEQUENCE [LARGE SCALE GENOMIC DNA]</scope>
    <source>
        <strain evidence="4 5">F0041</strain>
    </source>
</reference>
<dbReference type="SUPFAM" id="SSF111384">
    <property type="entry name" value="OmpH-like"/>
    <property type="match status" value="1"/>
</dbReference>
<dbReference type="Pfam" id="PF03938">
    <property type="entry name" value="OmpH"/>
    <property type="match status" value="1"/>
</dbReference>
<dbReference type="AlphaFoldDB" id="U2CJQ0"/>
<evidence type="ECO:0000313" key="4">
    <source>
        <dbReference type="EMBL" id="ERI84760.1"/>
    </source>
</evidence>
<name>U2CJQ0_9BACE</name>
<dbReference type="HOGENOM" id="CLU_053320_3_2_10"/>